<protein>
    <submittedName>
        <fullName evidence="3">Transmembrane protein, putative</fullName>
    </submittedName>
</protein>
<feature type="region of interest" description="Disordered" evidence="1">
    <location>
        <begin position="129"/>
        <end position="158"/>
    </location>
</feature>
<feature type="non-terminal residue" evidence="3">
    <location>
        <position position="224"/>
    </location>
</feature>
<name>A0A0S4IMJ3_BODSA</name>
<feature type="compositionally biased region" description="Polar residues" evidence="1">
    <location>
        <begin position="1"/>
        <end position="22"/>
    </location>
</feature>
<feature type="region of interest" description="Disordered" evidence="1">
    <location>
        <begin position="1"/>
        <end position="41"/>
    </location>
</feature>
<gene>
    <name evidence="3" type="ORF">BSAL_62770</name>
</gene>
<dbReference type="VEuPathDB" id="TriTrypDB:BSAL_62770"/>
<organism evidence="3 4">
    <name type="scientific">Bodo saltans</name>
    <name type="common">Flagellated protozoan</name>
    <dbReference type="NCBI Taxonomy" id="75058"/>
    <lineage>
        <taxon>Eukaryota</taxon>
        <taxon>Discoba</taxon>
        <taxon>Euglenozoa</taxon>
        <taxon>Kinetoplastea</taxon>
        <taxon>Metakinetoplastina</taxon>
        <taxon>Eubodonida</taxon>
        <taxon>Bodonidae</taxon>
        <taxon>Bodo</taxon>
    </lineage>
</organism>
<feature type="transmembrane region" description="Helical" evidence="2">
    <location>
        <begin position="90"/>
        <end position="109"/>
    </location>
</feature>
<evidence type="ECO:0000256" key="2">
    <source>
        <dbReference type="SAM" id="Phobius"/>
    </source>
</evidence>
<feature type="compositionally biased region" description="Polar residues" evidence="1">
    <location>
        <begin position="147"/>
        <end position="156"/>
    </location>
</feature>
<evidence type="ECO:0000313" key="4">
    <source>
        <dbReference type="Proteomes" id="UP000051952"/>
    </source>
</evidence>
<keyword evidence="2" id="KW-1133">Transmembrane helix</keyword>
<evidence type="ECO:0000313" key="3">
    <source>
        <dbReference type="EMBL" id="CUF46988.1"/>
    </source>
</evidence>
<dbReference type="EMBL" id="CYKH01000332">
    <property type="protein sequence ID" value="CUF46988.1"/>
    <property type="molecule type" value="Genomic_DNA"/>
</dbReference>
<sequence>MPPTKRQQASPSSADSNRNSTAPFPGNATPFPSTPKKKAIHNISDADMSPAKRSSSPPAPLIDPSIIRRGVTIFVVAPTVLTLVTKSSLLLGFLTWVLTLIAMIEWTSLKRHLKVNLLWAASSVNRISADGSPGTTPKRDETKKQQQHQQRSVHSNQGDEDDIVCTSLMALEQEYPLPVAQLNTFIIGKCVGSSLIVLGAMISAPMFHFSVSVYFLFWVLFTLM</sequence>
<proteinExistence type="predicted"/>
<keyword evidence="4" id="KW-1185">Reference proteome</keyword>
<dbReference type="Proteomes" id="UP000051952">
    <property type="component" value="Unassembled WGS sequence"/>
</dbReference>
<dbReference type="AlphaFoldDB" id="A0A0S4IMJ3"/>
<accession>A0A0S4IMJ3</accession>
<keyword evidence="2" id="KW-0472">Membrane</keyword>
<feature type="transmembrane region" description="Helical" evidence="2">
    <location>
        <begin position="195"/>
        <end position="221"/>
    </location>
</feature>
<reference evidence="4" key="1">
    <citation type="submission" date="2015-09" db="EMBL/GenBank/DDBJ databases">
        <authorList>
            <consortium name="Pathogen Informatics"/>
        </authorList>
    </citation>
    <scope>NUCLEOTIDE SEQUENCE [LARGE SCALE GENOMIC DNA]</scope>
    <source>
        <strain evidence="4">Lake Konstanz</strain>
    </source>
</reference>
<evidence type="ECO:0000256" key="1">
    <source>
        <dbReference type="SAM" id="MobiDB-lite"/>
    </source>
</evidence>
<keyword evidence="2 3" id="KW-0812">Transmembrane</keyword>